<proteinExistence type="predicted"/>
<organism evidence="2 3">
    <name type="scientific">Pseudomonas juntendi</name>
    <dbReference type="NCBI Taxonomy" id="2666183"/>
    <lineage>
        <taxon>Bacteria</taxon>
        <taxon>Pseudomonadati</taxon>
        <taxon>Pseudomonadota</taxon>
        <taxon>Gammaproteobacteria</taxon>
        <taxon>Pseudomonadales</taxon>
        <taxon>Pseudomonadaceae</taxon>
        <taxon>Pseudomonas</taxon>
    </lineage>
</organism>
<name>A0A7W2Q8F0_9PSED</name>
<reference evidence="2 3" key="1">
    <citation type="submission" date="2020-07" db="EMBL/GenBank/DDBJ databases">
        <title>Diversity of carbapenemase encoding genes among Pseudomonas putida group clinical isolates in a tertiary Brazilian hospital.</title>
        <authorList>
            <person name="Alberto-Lei F."/>
            <person name="Nodari C.S."/>
            <person name="Streling A.P."/>
            <person name="Paulino J.T."/>
            <person name="Bessa-Neto F.O."/>
            <person name="Cayo R."/>
            <person name="Gales A.C."/>
        </authorList>
    </citation>
    <scope>NUCLEOTIDE SEQUENCE [LARGE SCALE GENOMIC DNA]</scope>
    <source>
        <strain evidence="2 3">12815</strain>
    </source>
</reference>
<dbReference type="RefSeq" id="WP_182389203.1">
    <property type="nucleotide sequence ID" value="NZ_JACGCX010000003.1"/>
</dbReference>
<dbReference type="AlphaFoldDB" id="A0A7W2Q8F0"/>
<accession>A0A7W2Q8F0</accession>
<sequence>MLSNNIWLEVRKDNGAILSYFLEKPQAPSATVDYVQATTDELLYLNSLEDFILPAGMVATLDDLQAHRERLQAAAKKSLTLPAGSNNKPSQKPPQSIAGATDNKRRATKKLSKAEFMSGFKKVDKPNSQGNE</sequence>
<feature type="compositionally biased region" description="Polar residues" evidence="1">
    <location>
        <begin position="83"/>
        <end position="94"/>
    </location>
</feature>
<feature type="region of interest" description="Disordered" evidence="1">
    <location>
        <begin position="75"/>
        <end position="109"/>
    </location>
</feature>
<gene>
    <name evidence="2" type="ORF">H4C80_07885</name>
</gene>
<protein>
    <submittedName>
        <fullName evidence="2">Uncharacterized protein</fullName>
    </submittedName>
</protein>
<evidence type="ECO:0000256" key="1">
    <source>
        <dbReference type="SAM" id="MobiDB-lite"/>
    </source>
</evidence>
<evidence type="ECO:0000313" key="3">
    <source>
        <dbReference type="Proteomes" id="UP000545074"/>
    </source>
</evidence>
<dbReference type="EMBL" id="JACGCX010000003">
    <property type="protein sequence ID" value="MBA6097046.1"/>
    <property type="molecule type" value="Genomic_DNA"/>
</dbReference>
<evidence type="ECO:0000313" key="2">
    <source>
        <dbReference type="EMBL" id="MBA6097046.1"/>
    </source>
</evidence>
<dbReference type="Proteomes" id="UP000545074">
    <property type="component" value="Unassembled WGS sequence"/>
</dbReference>
<comment type="caution">
    <text evidence="2">The sequence shown here is derived from an EMBL/GenBank/DDBJ whole genome shotgun (WGS) entry which is preliminary data.</text>
</comment>